<reference evidence="1 2" key="1">
    <citation type="submission" date="2019-08" db="EMBL/GenBank/DDBJ databases">
        <title>Bacillus genomes from the desert of Cuatro Cienegas, Coahuila.</title>
        <authorList>
            <person name="Olmedo-Alvarez G."/>
        </authorList>
    </citation>
    <scope>NUCLEOTIDE SEQUENCE [LARGE SCALE GENOMIC DNA]</scope>
    <source>
        <strain evidence="1 2">CH40_1T</strain>
    </source>
</reference>
<organism evidence="1 2">
    <name type="scientific">Rossellomorea vietnamensis</name>
    <dbReference type="NCBI Taxonomy" id="218284"/>
    <lineage>
        <taxon>Bacteria</taxon>
        <taxon>Bacillati</taxon>
        <taxon>Bacillota</taxon>
        <taxon>Bacilli</taxon>
        <taxon>Bacillales</taxon>
        <taxon>Bacillaceae</taxon>
        <taxon>Rossellomorea</taxon>
    </lineage>
</organism>
<accession>A0A5D4KF66</accession>
<proteinExistence type="predicted"/>
<evidence type="ECO:0000313" key="1">
    <source>
        <dbReference type="EMBL" id="TYR75519.1"/>
    </source>
</evidence>
<comment type="caution">
    <text evidence="1">The sequence shown here is derived from an EMBL/GenBank/DDBJ whole genome shotgun (WGS) entry which is preliminary data.</text>
</comment>
<gene>
    <name evidence="1" type="ORF">FZC79_10115</name>
</gene>
<dbReference type="Proteomes" id="UP000323317">
    <property type="component" value="Unassembled WGS sequence"/>
</dbReference>
<dbReference type="InterPro" id="IPR032585">
    <property type="entry name" value="DUF4912"/>
</dbReference>
<name>A0A5D4KF66_9BACI</name>
<evidence type="ECO:0000313" key="2">
    <source>
        <dbReference type="Proteomes" id="UP000323317"/>
    </source>
</evidence>
<protein>
    <submittedName>
        <fullName evidence="1">DUF4912 domain-containing protein</fullName>
    </submittedName>
</protein>
<dbReference type="EMBL" id="VTEH01000006">
    <property type="protein sequence ID" value="TYR75519.1"/>
    <property type="molecule type" value="Genomic_DNA"/>
</dbReference>
<dbReference type="Pfam" id="PF16258">
    <property type="entry name" value="DUF4912"/>
    <property type="match status" value="1"/>
</dbReference>
<sequence length="229" mass="26259">MLQQIIEYRNQGMSFRKIAKEMNTTVGKVQYQWVKFQKALGDSQAAVAAASENTEIVSKPKRQGKYKARISNKGTKAKPLKSELTAVFSDSTRILCYWNIPRAIIKQVKEFHGVKENQSLYCLRVFDITSIVFNGHNHHSYTDIIIQPHTGHWFINSLKPNRSYCVEYGIVDQGGRFTGITRSNVIQTPRTGHEQDYHPLNALKDFEAGKAQTPQWVEHVSTYSYYVKN</sequence>
<dbReference type="AlphaFoldDB" id="A0A5D4KF66"/>
<dbReference type="RefSeq" id="WP_148946696.1">
    <property type="nucleotide sequence ID" value="NZ_VTEH01000006.1"/>
</dbReference>